<name>A0AAD7UHR4_9STRA</name>
<keyword evidence="3" id="KW-1185">Reference proteome</keyword>
<dbReference type="Proteomes" id="UP001230188">
    <property type="component" value="Unassembled WGS sequence"/>
</dbReference>
<evidence type="ECO:0000313" key="3">
    <source>
        <dbReference type="Proteomes" id="UP001230188"/>
    </source>
</evidence>
<proteinExistence type="predicted"/>
<protein>
    <recommendedName>
        <fullName evidence="1">T6SS Phospholipase effector Tle1-like catalytic domain-containing protein</fullName>
    </recommendedName>
</protein>
<organism evidence="2 3">
    <name type="scientific">Chrysophaeum taylorii</name>
    <dbReference type="NCBI Taxonomy" id="2483200"/>
    <lineage>
        <taxon>Eukaryota</taxon>
        <taxon>Sar</taxon>
        <taxon>Stramenopiles</taxon>
        <taxon>Ochrophyta</taxon>
        <taxon>Pelagophyceae</taxon>
        <taxon>Pelagomonadales</taxon>
        <taxon>Pelagomonadaceae</taxon>
        <taxon>Chrysophaeum</taxon>
    </lineage>
</organism>
<dbReference type="PANTHER" id="PTHR33840:SF1">
    <property type="entry name" value="TLE1 PHOSPHOLIPASE DOMAIN-CONTAINING PROTEIN"/>
    <property type="match status" value="1"/>
</dbReference>
<dbReference type="PANTHER" id="PTHR33840">
    <property type="match status" value="1"/>
</dbReference>
<dbReference type="Pfam" id="PF09994">
    <property type="entry name" value="T6SS_Tle1-like_cat"/>
    <property type="match status" value="1"/>
</dbReference>
<feature type="domain" description="T6SS Phospholipase effector Tle1-like catalytic" evidence="1">
    <location>
        <begin position="8"/>
        <end position="258"/>
    </location>
</feature>
<dbReference type="InterPro" id="IPR029058">
    <property type="entry name" value="AB_hydrolase_fold"/>
</dbReference>
<gene>
    <name evidence="2" type="ORF">CTAYLR_000519</name>
</gene>
<accession>A0AAD7UHR4</accession>
<dbReference type="EMBL" id="JAQMWT010000309">
    <property type="protein sequence ID" value="KAJ8605844.1"/>
    <property type="molecule type" value="Genomic_DNA"/>
</dbReference>
<dbReference type="InterPro" id="IPR018712">
    <property type="entry name" value="Tle1-like_cat"/>
</dbReference>
<evidence type="ECO:0000259" key="1">
    <source>
        <dbReference type="Pfam" id="PF09994"/>
    </source>
</evidence>
<comment type="caution">
    <text evidence="2">The sequence shown here is derived from an EMBL/GenBank/DDBJ whole genome shotgun (WGS) entry which is preliminary data.</text>
</comment>
<dbReference type="SUPFAM" id="SSF53474">
    <property type="entry name" value="alpha/beta-Hydrolases"/>
    <property type="match status" value="1"/>
</dbReference>
<dbReference type="AlphaFoldDB" id="A0AAD7UHR4"/>
<evidence type="ECO:0000313" key="2">
    <source>
        <dbReference type="EMBL" id="KAJ8605844.1"/>
    </source>
</evidence>
<reference evidence="2" key="1">
    <citation type="submission" date="2023-01" db="EMBL/GenBank/DDBJ databases">
        <title>Metagenome sequencing of chrysophaentin producing Chrysophaeum taylorii.</title>
        <authorList>
            <person name="Davison J."/>
            <person name="Bewley C."/>
        </authorList>
    </citation>
    <scope>NUCLEOTIDE SEQUENCE</scope>
    <source>
        <strain evidence="2">NIES-1699</strain>
    </source>
</reference>
<sequence>MVSRNIVMILCDGSGNGLRSHLPNVAKIYMSLDRDDQQLVFYDAGYRSLWSYSSWCVMCRIGAQSVFQLATGHGLRRKVCAFYEFLVENWRDDDKIFMIGFSRGACTVRMVASMIRTVGLLRREQRNLVDSAFNAYVGSTEDADDCASDFRRRARSRCAAIEYVGLFDSVSSVLVPSQRGCIPRLERLRTLPHTLQNCVVRAWRDAIAVYERLIMFTVDRVQSSAEGYRPIPWVVSTHASQDIKEVWFAGYHTSAAGTPKPSRT</sequence>